<name>A0A420IUE8_9PEZI</name>
<keyword evidence="5" id="KW-0539">Nucleus</keyword>
<dbReference type="CDD" id="cd14820">
    <property type="entry name" value="TRAX"/>
    <property type="match status" value="1"/>
</dbReference>
<evidence type="ECO:0000256" key="3">
    <source>
        <dbReference type="ARBA" id="ARBA00005902"/>
    </source>
</evidence>
<gene>
    <name evidence="6" type="ORF">GcM3_066023</name>
</gene>
<dbReference type="STRING" id="62708.A0A420IUE8"/>
<dbReference type="GO" id="GO:0043565">
    <property type="term" value="F:sequence-specific DNA binding"/>
    <property type="evidence" value="ECO:0007669"/>
    <property type="project" value="InterPro"/>
</dbReference>
<evidence type="ECO:0000313" key="7">
    <source>
        <dbReference type="Proteomes" id="UP000283383"/>
    </source>
</evidence>
<evidence type="ECO:0000256" key="2">
    <source>
        <dbReference type="ARBA" id="ARBA00004496"/>
    </source>
</evidence>
<dbReference type="Proteomes" id="UP000283383">
    <property type="component" value="Unassembled WGS sequence"/>
</dbReference>
<comment type="caution">
    <text evidence="6">The sequence shown here is derived from an EMBL/GenBank/DDBJ whole genome shotgun (WGS) entry which is preliminary data.</text>
</comment>
<comment type="subcellular location">
    <subcellularLocation>
        <location evidence="2">Cytoplasm</location>
    </subcellularLocation>
    <subcellularLocation>
        <location evidence="1">Nucleus</location>
    </subcellularLocation>
</comment>
<dbReference type="PANTHER" id="PTHR10741">
    <property type="entry name" value="TRANSLIN AND TRANSLIN ASSOCIATED PROTEIN X"/>
    <property type="match status" value="1"/>
</dbReference>
<sequence>MKRKLDQEFEMENTSVLVPIFERFRDQLDEHYDRRERIIKVSRDVTSVSKKIIFALQRVRATNGEIPPKIASEIQEKKITIQSYFESIVPDLLGMNAWRYFPQISPGLQEFVEAISLENYIRYQSLISLEDASKMLPPGVKLVGEDYILGIFDLSGELMRYAVTSMATTGKLPGSQSTEGEGRDMLVDLRQLRTKFEELDTTSCSGSWLGKEFEKKLTVMRESVQKVETAVCGLTIRGKERPAGRLLDSTDERQFDGDRF</sequence>
<dbReference type="Pfam" id="PF01997">
    <property type="entry name" value="Translin"/>
    <property type="match status" value="1"/>
</dbReference>
<dbReference type="GO" id="GO:0005737">
    <property type="term" value="C:cytoplasm"/>
    <property type="evidence" value="ECO:0007669"/>
    <property type="project" value="UniProtKB-SubCell"/>
</dbReference>
<dbReference type="InterPro" id="IPR002848">
    <property type="entry name" value="Translin_fam"/>
</dbReference>
<dbReference type="Gene3D" id="1.20.58.200">
    <property type="entry name" value="Translin, domain 2"/>
    <property type="match status" value="1"/>
</dbReference>
<evidence type="ECO:0000313" key="6">
    <source>
        <dbReference type="EMBL" id="RKF78151.1"/>
    </source>
</evidence>
<protein>
    <submittedName>
        <fullName evidence="6">Translin-associated protein X</fullName>
    </submittedName>
</protein>
<dbReference type="InterPro" id="IPR016068">
    <property type="entry name" value="Translin_N"/>
</dbReference>
<evidence type="ECO:0000256" key="5">
    <source>
        <dbReference type="ARBA" id="ARBA00023242"/>
    </source>
</evidence>
<dbReference type="InterPro" id="IPR016069">
    <property type="entry name" value="Translin_C"/>
</dbReference>
<dbReference type="InterPro" id="IPR036081">
    <property type="entry name" value="Translin_sf"/>
</dbReference>
<dbReference type="AlphaFoldDB" id="A0A420IUE8"/>
<dbReference type="SUPFAM" id="SSF74784">
    <property type="entry name" value="Translin"/>
    <property type="match status" value="1"/>
</dbReference>
<reference evidence="6 7" key="1">
    <citation type="journal article" date="2018" name="BMC Genomics">
        <title>Comparative genome analyses reveal sequence features reflecting distinct modes of host-adaptation between dicot and monocot powdery mildew.</title>
        <authorList>
            <person name="Wu Y."/>
            <person name="Ma X."/>
            <person name="Pan Z."/>
            <person name="Kale S.D."/>
            <person name="Song Y."/>
            <person name="King H."/>
            <person name="Zhang Q."/>
            <person name="Presley C."/>
            <person name="Deng X."/>
            <person name="Wei C.I."/>
            <person name="Xiao S."/>
        </authorList>
    </citation>
    <scope>NUCLEOTIDE SEQUENCE [LARGE SCALE GENOMIC DNA]</scope>
    <source>
        <strain evidence="6">UMSG3</strain>
    </source>
</reference>
<proteinExistence type="inferred from homology"/>
<keyword evidence="7" id="KW-1185">Reference proteome</keyword>
<accession>A0A420IUE8</accession>
<keyword evidence="4" id="KW-0963">Cytoplasm</keyword>
<dbReference type="Gene3D" id="1.20.58.190">
    <property type="entry name" value="Translin, domain 1"/>
    <property type="match status" value="1"/>
</dbReference>
<evidence type="ECO:0000256" key="1">
    <source>
        <dbReference type="ARBA" id="ARBA00004123"/>
    </source>
</evidence>
<dbReference type="GO" id="GO:0005634">
    <property type="term" value="C:nucleus"/>
    <property type="evidence" value="ECO:0007669"/>
    <property type="project" value="UniProtKB-SubCell"/>
</dbReference>
<evidence type="ECO:0000256" key="4">
    <source>
        <dbReference type="ARBA" id="ARBA00022490"/>
    </source>
</evidence>
<comment type="similarity">
    <text evidence="3">Belongs to the translin family.</text>
</comment>
<dbReference type="EMBL" id="MCBQ01006682">
    <property type="protein sequence ID" value="RKF78151.1"/>
    <property type="molecule type" value="Genomic_DNA"/>
</dbReference>
<organism evidence="6 7">
    <name type="scientific">Golovinomyces cichoracearum</name>
    <dbReference type="NCBI Taxonomy" id="62708"/>
    <lineage>
        <taxon>Eukaryota</taxon>
        <taxon>Fungi</taxon>
        <taxon>Dikarya</taxon>
        <taxon>Ascomycota</taxon>
        <taxon>Pezizomycotina</taxon>
        <taxon>Leotiomycetes</taxon>
        <taxon>Erysiphales</taxon>
        <taxon>Erysiphaceae</taxon>
        <taxon>Golovinomyces</taxon>
    </lineage>
</organism>